<dbReference type="Proteomes" id="UP000198211">
    <property type="component" value="Unassembled WGS sequence"/>
</dbReference>
<dbReference type="PANTHER" id="PTHR37067:SF3">
    <property type="entry name" value="PX DOMAIN-CONTAINING PROTEIN"/>
    <property type="match status" value="1"/>
</dbReference>
<evidence type="ECO:0000313" key="2">
    <source>
        <dbReference type="Proteomes" id="UP000198211"/>
    </source>
</evidence>
<dbReference type="OrthoDB" id="121814at2759"/>
<comment type="caution">
    <text evidence="1">The sequence shown here is derived from an EMBL/GenBank/DDBJ whole genome shotgun (WGS) entry which is preliminary data.</text>
</comment>
<evidence type="ECO:0000313" key="1">
    <source>
        <dbReference type="EMBL" id="OWY91953.1"/>
    </source>
</evidence>
<proteinExistence type="predicted"/>
<dbReference type="AlphaFoldDB" id="A0A225UG50"/>
<keyword evidence="2" id="KW-1185">Reference proteome</keyword>
<reference evidence="2" key="1">
    <citation type="submission" date="2017-03" db="EMBL/GenBank/DDBJ databases">
        <title>Phytopthora megakarya and P. palmivora, two closely related causual agents of cacao black pod achieved similar genome size and gene model numbers by different mechanisms.</title>
        <authorList>
            <person name="Ali S."/>
            <person name="Shao J."/>
            <person name="Larry D.J."/>
            <person name="Kronmiller B."/>
            <person name="Shen D."/>
            <person name="Strem M.D."/>
            <person name="Melnick R.L."/>
            <person name="Guiltinan M.J."/>
            <person name="Tyler B.M."/>
            <person name="Meinhardt L.W."/>
            <person name="Bailey B.A."/>
        </authorList>
    </citation>
    <scope>NUCLEOTIDE SEQUENCE [LARGE SCALE GENOMIC DNA]</scope>
    <source>
        <strain evidence="2">zdho120</strain>
    </source>
</reference>
<sequence length="169" mass="19335">MPFQVSHALQYGLLVVAKDVSGAVSCVQCNCRRYKSPYRFNITSITMKNCHLVKWSEYQGLSRQKQVQKKVKARYMFVRTRIRDLQFSFPSIIVDDLIGKVFFNSGDEDVAEAVLKEEMYETSFNEGCDALQKVKSGNYTSFAVDCQLCSITQLLWSPTSLSWKWELGG</sequence>
<protein>
    <submittedName>
        <fullName evidence="1">Uncharacterized protein</fullName>
    </submittedName>
</protein>
<organism evidence="1 2">
    <name type="scientific">Phytophthora megakarya</name>
    <dbReference type="NCBI Taxonomy" id="4795"/>
    <lineage>
        <taxon>Eukaryota</taxon>
        <taxon>Sar</taxon>
        <taxon>Stramenopiles</taxon>
        <taxon>Oomycota</taxon>
        <taxon>Peronosporomycetes</taxon>
        <taxon>Peronosporales</taxon>
        <taxon>Peronosporaceae</taxon>
        <taxon>Phytophthora</taxon>
    </lineage>
</organism>
<dbReference type="PANTHER" id="PTHR37067">
    <property type="entry name" value="PX DOMAIN-CONTAINING PROTEIN"/>
    <property type="match status" value="1"/>
</dbReference>
<name>A0A225UG50_9STRA</name>
<dbReference type="STRING" id="4795.A0A225UG50"/>
<accession>A0A225UG50</accession>
<dbReference type="EMBL" id="NBNE01019098">
    <property type="protein sequence ID" value="OWY91953.1"/>
    <property type="molecule type" value="Genomic_DNA"/>
</dbReference>
<gene>
    <name evidence="1" type="ORF">PHMEG_00039232</name>
</gene>